<feature type="signal peptide" evidence="1">
    <location>
        <begin position="1"/>
        <end position="22"/>
    </location>
</feature>
<reference evidence="3" key="1">
    <citation type="submission" date="2017-02" db="EMBL/GenBank/DDBJ databases">
        <authorList>
            <person name="Daims H."/>
        </authorList>
    </citation>
    <scope>NUCLEOTIDE SEQUENCE [LARGE SCALE GENOMIC DNA]</scope>
</reference>
<organism evidence="2 3">
    <name type="scientific">Crenothrix polyspora</name>
    <dbReference type="NCBI Taxonomy" id="360316"/>
    <lineage>
        <taxon>Bacteria</taxon>
        <taxon>Pseudomonadati</taxon>
        <taxon>Pseudomonadota</taxon>
        <taxon>Gammaproteobacteria</taxon>
        <taxon>Methylococcales</taxon>
        <taxon>Crenotrichaceae</taxon>
        <taxon>Crenothrix</taxon>
    </lineage>
</organism>
<dbReference type="Proteomes" id="UP000195667">
    <property type="component" value="Unassembled WGS sequence"/>
</dbReference>
<keyword evidence="3" id="KW-1185">Reference proteome</keyword>
<proteinExistence type="predicted"/>
<evidence type="ECO:0000313" key="2">
    <source>
        <dbReference type="EMBL" id="SJM94516.1"/>
    </source>
</evidence>
<sequence>MNKKMLFPIFCSAMLGFSTANAGYITISDTTGNNVMKNAYNLDSAFNKNADNTIGKPNNGKDTNISESFFHSSVIAITEKDNSSLDWYSFNVTASNKNPIQAYFDIDQTSSSLDSFIKLYNSFEKEIDSNNDHEATDPGSLYTGTFKAHNGKDSFISYTFKATGLYYLSIGNAVNPPNDKRNIFYQNPLSTGQNYTLHVSLSDNIAVNNQQSNVPTPPATLLFGSGLIGFMGMYRQKIFATTLTA</sequence>
<dbReference type="EMBL" id="FUKI01000132">
    <property type="protein sequence ID" value="SJM94516.1"/>
    <property type="molecule type" value="Genomic_DNA"/>
</dbReference>
<accession>A0A1R4HE76</accession>
<keyword evidence="1" id="KW-0732">Signal</keyword>
<name>A0A1R4HE76_9GAMM</name>
<evidence type="ECO:0000313" key="3">
    <source>
        <dbReference type="Proteomes" id="UP000195667"/>
    </source>
</evidence>
<dbReference type="Gene3D" id="2.60.120.380">
    <property type="match status" value="1"/>
</dbReference>
<gene>
    <name evidence="2" type="ORF">CRENPOLYSF1_550004</name>
</gene>
<feature type="chain" id="PRO_5012164483" evidence="1">
    <location>
        <begin position="23"/>
        <end position="245"/>
    </location>
</feature>
<dbReference type="AlphaFoldDB" id="A0A1R4HE76"/>
<evidence type="ECO:0000256" key="1">
    <source>
        <dbReference type="SAM" id="SignalP"/>
    </source>
</evidence>
<protein>
    <submittedName>
        <fullName evidence="2">Uncharacterized protein</fullName>
    </submittedName>
</protein>